<keyword evidence="3 5" id="KW-1133">Transmembrane helix</keyword>
<comment type="caution">
    <text evidence="7">The sequence shown here is derived from an EMBL/GenBank/DDBJ whole genome shotgun (WGS) entry which is preliminary data.</text>
</comment>
<proteinExistence type="predicted"/>
<keyword evidence="2 5" id="KW-0812">Transmembrane</keyword>
<accession>A0A0R0AAM7</accession>
<dbReference type="EMBL" id="LLXU01000120">
    <property type="protein sequence ID" value="KRG38433.1"/>
    <property type="molecule type" value="Genomic_DNA"/>
</dbReference>
<dbReference type="STRING" id="676599.ARC20_01885"/>
<feature type="domain" description="O-antigen ligase-related" evidence="6">
    <location>
        <begin position="227"/>
        <end position="378"/>
    </location>
</feature>
<gene>
    <name evidence="7" type="ORF">ARC20_01885</name>
</gene>
<dbReference type="InterPro" id="IPR051533">
    <property type="entry name" value="WaaL-like"/>
</dbReference>
<dbReference type="PANTHER" id="PTHR37422">
    <property type="entry name" value="TEICHURONIC ACID BIOSYNTHESIS PROTEIN TUAE"/>
    <property type="match status" value="1"/>
</dbReference>
<feature type="transmembrane region" description="Helical" evidence="5">
    <location>
        <begin position="400"/>
        <end position="418"/>
    </location>
</feature>
<protein>
    <recommendedName>
        <fullName evidence="6">O-antigen ligase-related domain-containing protein</fullName>
    </recommendedName>
</protein>
<dbReference type="Pfam" id="PF04932">
    <property type="entry name" value="Wzy_C"/>
    <property type="match status" value="1"/>
</dbReference>
<sequence length="452" mass="52101">MRFSNIWVKWLLPVTLIQKKVLEFVPFYQGQILVSWYIAAEWVLMFLRRPRKALPGVVFWTVAFIFCFQQVLSIELRHRDAGLMDLVSACTGMLFPFLLFNMLFKIFSIKFSRDYEHTRDGMLRSVEISFYVLLPFMVLQGLAAYGFTPAGALNNLLAPIYEARWDPFATSKADVHFFYRQGSYATTEFRINGTFEETPNLMLAFATLYVPFALAALKYRRPGSGVMMLLVLLFLAVSKSSSGLLMLALALGWIWWIRKSWRVAINALAIGVLVLLPVVLGSIMGSDMYTKYVEKLANMDNTSTNTRSASIIVALGMIHEAPIWGWGRQLYHEGVEKYVPSFSYGNWEIQAYLDNGKFHIYNIPLLLMVEYGVPLTLLSFVVAFMWFSRRYRRVRAADPYMGDLSIYFFCFLLFSMTFMGTYFLFQYFIPLAFFSAAFLVLASRRFAERGEV</sequence>
<feature type="transmembrane region" description="Helical" evidence="5">
    <location>
        <begin position="200"/>
        <end position="217"/>
    </location>
</feature>
<feature type="transmembrane region" description="Helical" evidence="5">
    <location>
        <begin position="306"/>
        <end position="327"/>
    </location>
</feature>
<dbReference type="GO" id="GO:0016020">
    <property type="term" value="C:membrane"/>
    <property type="evidence" value="ECO:0007669"/>
    <property type="project" value="UniProtKB-SubCell"/>
</dbReference>
<evidence type="ECO:0000313" key="8">
    <source>
        <dbReference type="Proteomes" id="UP000051802"/>
    </source>
</evidence>
<dbReference type="InterPro" id="IPR007016">
    <property type="entry name" value="O-antigen_ligase-rel_domated"/>
</dbReference>
<comment type="subcellular location">
    <subcellularLocation>
        <location evidence="1">Membrane</location>
        <topology evidence="1">Multi-pass membrane protein</topology>
    </subcellularLocation>
</comment>
<evidence type="ECO:0000256" key="2">
    <source>
        <dbReference type="ARBA" id="ARBA00022692"/>
    </source>
</evidence>
<dbReference type="Proteomes" id="UP000051802">
    <property type="component" value="Unassembled WGS sequence"/>
</dbReference>
<feature type="transmembrane region" description="Helical" evidence="5">
    <location>
        <begin position="263"/>
        <end position="285"/>
    </location>
</feature>
<feature type="transmembrane region" description="Helical" evidence="5">
    <location>
        <begin position="371"/>
        <end position="388"/>
    </location>
</feature>
<feature type="transmembrane region" description="Helical" evidence="5">
    <location>
        <begin position="229"/>
        <end position="257"/>
    </location>
</feature>
<feature type="transmembrane region" description="Helical" evidence="5">
    <location>
        <begin position="128"/>
        <end position="147"/>
    </location>
</feature>
<name>A0A0R0AAM7_9GAMM</name>
<keyword evidence="4 5" id="KW-0472">Membrane</keyword>
<keyword evidence="8" id="KW-1185">Reference proteome</keyword>
<feature type="transmembrane region" description="Helical" evidence="5">
    <location>
        <begin position="86"/>
        <end position="107"/>
    </location>
</feature>
<evidence type="ECO:0000313" key="7">
    <source>
        <dbReference type="EMBL" id="KRG38433.1"/>
    </source>
</evidence>
<dbReference type="RefSeq" id="WP_057648667.1">
    <property type="nucleotide sequence ID" value="NZ_LLXU01000120.1"/>
</dbReference>
<dbReference type="AlphaFoldDB" id="A0A0R0AAM7"/>
<organism evidence="7 8">
    <name type="scientific">Stenotrophomonas panacihumi</name>
    <dbReference type="NCBI Taxonomy" id="676599"/>
    <lineage>
        <taxon>Bacteria</taxon>
        <taxon>Pseudomonadati</taxon>
        <taxon>Pseudomonadota</taxon>
        <taxon>Gammaproteobacteria</taxon>
        <taxon>Lysobacterales</taxon>
        <taxon>Lysobacteraceae</taxon>
        <taxon>Stenotrophomonas</taxon>
    </lineage>
</organism>
<evidence type="ECO:0000259" key="6">
    <source>
        <dbReference type="Pfam" id="PF04932"/>
    </source>
</evidence>
<evidence type="ECO:0000256" key="4">
    <source>
        <dbReference type="ARBA" id="ARBA00023136"/>
    </source>
</evidence>
<evidence type="ECO:0000256" key="5">
    <source>
        <dbReference type="SAM" id="Phobius"/>
    </source>
</evidence>
<feature type="transmembrane region" description="Helical" evidence="5">
    <location>
        <begin position="28"/>
        <end position="47"/>
    </location>
</feature>
<evidence type="ECO:0000256" key="1">
    <source>
        <dbReference type="ARBA" id="ARBA00004141"/>
    </source>
</evidence>
<reference evidence="7 8" key="1">
    <citation type="submission" date="2015-10" db="EMBL/GenBank/DDBJ databases">
        <title>Genome sequencing and analysis of members of genus Stenotrophomonas.</title>
        <authorList>
            <person name="Patil P.P."/>
            <person name="Midha S."/>
            <person name="Patil P.B."/>
        </authorList>
    </citation>
    <scope>NUCLEOTIDE SEQUENCE [LARGE SCALE GENOMIC DNA]</scope>
    <source>
        <strain evidence="7 8">JCM 16536</strain>
    </source>
</reference>
<evidence type="ECO:0000256" key="3">
    <source>
        <dbReference type="ARBA" id="ARBA00022989"/>
    </source>
</evidence>
<dbReference type="PANTHER" id="PTHR37422:SF13">
    <property type="entry name" value="LIPOPOLYSACCHARIDE BIOSYNTHESIS PROTEIN PA4999-RELATED"/>
    <property type="match status" value="1"/>
</dbReference>
<feature type="transmembrane region" description="Helical" evidence="5">
    <location>
        <begin position="54"/>
        <end position="74"/>
    </location>
</feature>